<gene>
    <name evidence="1" type="ORF">IIA_05351</name>
</gene>
<dbReference type="Proteomes" id="UP000006607">
    <property type="component" value="Unassembled WGS sequence"/>
</dbReference>
<name>A0A9W5NMQ2_BACC8</name>
<evidence type="ECO:0000313" key="1">
    <source>
        <dbReference type="EMBL" id="EJR13849.1"/>
    </source>
</evidence>
<protein>
    <submittedName>
        <fullName evidence="1">Uncharacterized protein</fullName>
    </submittedName>
</protein>
<dbReference type="EMBL" id="AHER01000050">
    <property type="protein sequence ID" value="EJR13849.1"/>
    <property type="molecule type" value="Genomic_DNA"/>
</dbReference>
<accession>A0A9W5NMQ2</accession>
<comment type="caution">
    <text evidence="1">The sequence shown here is derived from an EMBL/GenBank/DDBJ whole genome shotgun (WGS) entry which is preliminary data.</text>
</comment>
<organism evidence="1 2">
    <name type="scientific">Bacillus cereus (strain VD014)</name>
    <dbReference type="NCBI Taxonomy" id="1053223"/>
    <lineage>
        <taxon>Bacteria</taxon>
        <taxon>Bacillati</taxon>
        <taxon>Bacillota</taxon>
        <taxon>Bacilli</taxon>
        <taxon>Bacillales</taxon>
        <taxon>Bacillaceae</taxon>
        <taxon>Bacillus</taxon>
        <taxon>Bacillus cereus group</taxon>
    </lineage>
</organism>
<dbReference type="AlphaFoldDB" id="A0A9W5NMQ2"/>
<sequence length="75" mass="8744">MEWVGSLLLYLIEGKLVKRFNNSVYLDSSSVTIPVKIFSKEYQVLDKIVEETNSTIEEFIVTVIRDKIINYQNTQ</sequence>
<proteinExistence type="predicted"/>
<reference evidence="1" key="1">
    <citation type="submission" date="2012-04" db="EMBL/GenBank/DDBJ databases">
        <title>The Genome Sequence of Bacillus cereus VD014.</title>
        <authorList>
            <consortium name="The Broad Institute Genome Sequencing Platform"/>
            <consortium name="The Broad Institute Genome Sequencing Center for Infectious Disease"/>
            <person name="Feldgarden M."/>
            <person name="Van der Auwera G.A."/>
            <person name="Mahillon J."/>
            <person name="Duprez V."/>
            <person name="Timmery S."/>
            <person name="Mattelet C."/>
            <person name="Dierick K."/>
            <person name="Sun M."/>
            <person name="Yu Z."/>
            <person name="Zhu L."/>
            <person name="Hu X."/>
            <person name="Shank E.B."/>
            <person name="Swiecicka I."/>
            <person name="Hansen B.M."/>
            <person name="Andrup L."/>
            <person name="Young S.K."/>
            <person name="Zeng Q."/>
            <person name="Gargeya S."/>
            <person name="Fitzgerald M."/>
            <person name="Haas B."/>
            <person name="Abouelleil A."/>
            <person name="Alvarado L."/>
            <person name="Arachchi H.M."/>
            <person name="Berlin A."/>
            <person name="Chapman S.B."/>
            <person name="Goldberg J."/>
            <person name="Griggs A."/>
            <person name="Gujja S."/>
            <person name="Hansen M."/>
            <person name="Howarth C."/>
            <person name="Imamovic A."/>
            <person name="Larimer J."/>
            <person name="McCowen C."/>
            <person name="Montmayeur A."/>
            <person name="Murphy C."/>
            <person name="Neiman D."/>
            <person name="Pearson M."/>
            <person name="Priest M."/>
            <person name="Roberts A."/>
            <person name="Saif S."/>
            <person name="Shea T."/>
            <person name="Sisk P."/>
            <person name="Sykes S."/>
            <person name="Wortman J."/>
            <person name="Nusbaum C."/>
            <person name="Birren B."/>
        </authorList>
    </citation>
    <scope>NUCLEOTIDE SEQUENCE</scope>
    <source>
        <strain evidence="1">VD014</strain>
    </source>
</reference>
<evidence type="ECO:0000313" key="2">
    <source>
        <dbReference type="Proteomes" id="UP000006607"/>
    </source>
</evidence>